<sequence>MDEYDFIIVGGGTAGCVLANRLSEISHLHILVLEAGENRNDDPLVRIPGHVGSLQGRPEYDWGYETVPQPGLGGRVINHPRGRLLGGSSAINSFALLYPSKAFFDAWADLGNHGWDWEGVGKYLLRFQTIHSENETIGNGPIHASYPSERLPLRAAWLDTFRPYGLTSSSSSSFDGTAIGGLITTNHISQEQERSHAGVAYFAPVQDRPNVTLLDRSVVSRINFDSGGRRRATGVSYVRDGIEHEVRTRNEVVLAAGTFATPQLLEVSGIGGAELLHGLGIEVIYDNPNVGENLQDHMRPLLSFEALDPGDGMSEQEAEAMYETSRRGPWTWAACTFAYMPLIPFLSETERVDLERLVDQHLMMTIGKTTPFEQKRNAFLRTMILSPDEASATALQTRRRPAEDNDDRHWITFASMLSHTLSRGSVHITSRDVTIKPAIDPKYYSDDFDLELHARHVQILLKLAHSGPYLPYYKPHGAVLPARSLQPSLSEAKALVRDNASTNYHPCGTCSMMPESLGGVVDDKLLVYGTSNVRVVDASIMPIIPRGNIITTVYAVAEKAADIIKGCYGV</sequence>
<feature type="domain" description="Glucose-methanol-choline oxidoreductase N-terminal" evidence="4">
    <location>
        <begin position="257"/>
        <end position="271"/>
    </location>
</feature>
<comment type="cofactor">
    <cofactor evidence="1 3">
        <name>FAD</name>
        <dbReference type="ChEBI" id="CHEBI:57692"/>
    </cofactor>
</comment>
<keyword evidence="3" id="KW-0274">FAD</keyword>
<dbReference type="PIRSF" id="PIRSF000137">
    <property type="entry name" value="Alcohol_oxidase"/>
    <property type="match status" value="1"/>
</dbReference>
<dbReference type="PANTHER" id="PTHR11552">
    <property type="entry name" value="GLUCOSE-METHANOL-CHOLINE GMC OXIDOREDUCTASE"/>
    <property type="match status" value="1"/>
</dbReference>
<gene>
    <name evidence="5" type="ORF">BD324DRAFT_650084</name>
</gene>
<dbReference type="Gene3D" id="3.50.50.60">
    <property type="entry name" value="FAD/NAD(P)-binding domain"/>
    <property type="match status" value="1"/>
</dbReference>
<dbReference type="Proteomes" id="UP000193218">
    <property type="component" value="Unassembled WGS sequence"/>
</dbReference>
<keyword evidence="6" id="KW-1185">Reference proteome</keyword>
<dbReference type="OrthoDB" id="269227at2759"/>
<dbReference type="Gene3D" id="3.30.560.10">
    <property type="entry name" value="Glucose Oxidase, domain 3"/>
    <property type="match status" value="1"/>
</dbReference>
<dbReference type="InterPro" id="IPR036188">
    <property type="entry name" value="FAD/NAD-bd_sf"/>
</dbReference>
<keyword evidence="3" id="KW-0285">Flavoprotein</keyword>
<organism evidence="5 6">
    <name type="scientific">Kockovaella imperatae</name>
    <dbReference type="NCBI Taxonomy" id="4999"/>
    <lineage>
        <taxon>Eukaryota</taxon>
        <taxon>Fungi</taxon>
        <taxon>Dikarya</taxon>
        <taxon>Basidiomycota</taxon>
        <taxon>Agaricomycotina</taxon>
        <taxon>Tremellomycetes</taxon>
        <taxon>Tremellales</taxon>
        <taxon>Cuniculitremaceae</taxon>
        <taxon>Kockovaella</taxon>
    </lineage>
</organism>
<evidence type="ECO:0000259" key="4">
    <source>
        <dbReference type="PROSITE" id="PS00624"/>
    </source>
</evidence>
<dbReference type="GeneID" id="33559903"/>
<evidence type="ECO:0000256" key="2">
    <source>
        <dbReference type="ARBA" id="ARBA00010790"/>
    </source>
</evidence>
<dbReference type="InterPro" id="IPR007867">
    <property type="entry name" value="GMC_OxRtase_C"/>
</dbReference>
<dbReference type="SUPFAM" id="SSF54373">
    <property type="entry name" value="FAD-linked reductases, C-terminal domain"/>
    <property type="match status" value="1"/>
</dbReference>
<dbReference type="AlphaFoldDB" id="A0A1Y1UL24"/>
<evidence type="ECO:0000256" key="1">
    <source>
        <dbReference type="ARBA" id="ARBA00001974"/>
    </source>
</evidence>
<dbReference type="STRING" id="4999.A0A1Y1UL24"/>
<evidence type="ECO:0000313" key="5">
    <source>
        <dbReference type="EMBL" id="ORX38741.1"/>
    </source>
</evidence>
<evidence type="ECO:0000313" key="6">
    <source>
        <dbReference type="Proteomes" id="UP000193218"/>
    </source>
</evidence>
<name>A0A1Y1UL24_9TREE</name>
<dbReference type="Pfam" id="PF00732">
    <property type="entry name" value="GMC_oxred_N"/>
    <property type="match status" value="1"/>
</dbReference>
<proteinExistence type="inferred from homology"/>
<dbReference type="PANTHER" id="PTHR11552:SF210">
    <property type="entry name" value="GLUCOSE-METHANOL-CHOLINE OXIDOREDUCTASE N-TERMINAL DOMAIN-CONTAINING PROTEIN-RELATED"/>
    <property type="match status" value="1"/>
</dbReference>
<accession>A0A1Y1UL24</accession>
<dbReference type="GO" id="GO:0016614">
    <property type="term" value="F:oxidoreductase activity, acting on CH-OH group of donors"/>
    <property type="evidence" value="ECO:0007669"/>
    <property type="project" value="InterPro"/>
</dbReference>
<dbReference type="RefSeq" id="XP_021872663.1">
    <property type="nucleotide sequence ID" value="XM_022018094.1"/>
</dbReference>
<dbReference type="InterPro" id="IPR012132">
    <property type="entry name" value="GMC_OxRdtase"/>
</dbReference>
<dbReference type="GO" id="GO:0050660">
    <property type="term" value="F:flavin adenine dinucleotide binding"/>
    <property type="evidence" value="ECO:0007669"/>
    <property type="project" value="InterPro"/>
</dbReference>
<comment type="caution">
    <text evidence="5">The sequence shown here is derived from an EMBL/GenBank/DDBJ whole genome shotgun (WGS) entry which is preliminary data.</text>
</comment>
<protein>
    <recommendedName>
        <fullName evidence="4">Glucose-methanol-choline oxidoreductase N-terminal domain-containing protein</fullName>
    </recommendedName>
</protein>
<dbReference type="InParanoid" id="A0A1Y1UL24"/>
<dbReference type="Pfam" id="PF05199">
    <property type="entry name" value="GMC_oxred_C"/>
    <property type="match status" value="1"/>
</dbReference>
<feature type="binding site" evidence="3">
    <location>
        <position position="219"/>
    </location>
    <ligand>
        <name>FAD</name>
        <dbReference type="ChEBI" id="CHEBI:57692"/>
    </ligand>
</feature>
<dbReference type="SUPFAM" id="SSF51905">
    <property type="entry name" value="FAD/NAD(P)-binding domain"/>
    <property type="match status" value="1"/>
</dbReference>
<dbReference type="PROSITE" id="PS00624">
    <property type="entry name" value="GMC_OXRED_2"/>
    <property type="match status" value="1"/>
</dbReference>
<dbReference type="EMBL" id="NBSH01000004">
    <property type="protein sequence ID" value="ORX38741.1"/>
    <property type="molecule type" value="Genomic_DNA"/>
</dbReference>
<evidence type="ECO:0000256" key="3">
    <source>
        <dbReference type="PIRSR" id="PIRSR000137-2"/>
    </source>
</evidence>
<reference evidence="5 6" key="1">
    <citation type="submission" date="2017-03" db="EMBL/GenBank/DDBJ databases">
        <title>Widespread Adenine N6-methylation of Active Genes in Fungi.</title>
        <authorList>
            <consortium name="DOE Joint Genome Institute"/>
            <person name="Mondo S.J."/>
            <person name="Dannebaum R.O."/>
            <person name="Kuo R.C."/>
            <person name="Louie K.B."/>
            <person name="Bewick A.J."/>
            <person name="Labutti K."/>
            <person name="Haridas S."/>
            <person name="Kuo A."/>
            <person name="Salamov A."/>
            <person name="Ahrendt S.R."/>
            <person name="Lau R."/>
            <person name="Bowen B.P."/>
            <person name="Lipzen A."/>
            <person name="Sullivan W."/>
            <person name="Andreopoulos W.B."/>
            <person name="Clum A."/>
            <person name="Lindquist E."/>
            <person name="Daum C."/>
            <person name="Northen T.R."/>
            <person name="Ramamoorthy G."/>
            <person name="Schmitz R.J."/>
            <person name="Gryganskyi A."/>
            <person name="Culley D."/>
            <person name="Magnuson J."/>
            <person name="James T.Y."/>
            <person name="O'Malley M.A."/>
            <person name="Stajich J.E."/>
            <person name="Spatafora J.W."/>
            <person name="Visel A."/>
            <person name="Grigoriev I.V."/>
        </authorList>
    </citation>
    <scope>NUCLEOTIDE SEQUENCE [LARGE SCALE GENOMIC DNA]</scope>
    <source>
        <strain evidence="5 6">NRRL Y-17943</strain>
    </source>
</reference>
<comment type="similarity">
    <text evidence="2">Belongs to the GMC oxidoreductase family.</text>
</comment>
<dbReference type="InterPro" id="IPR000172">
    <property type="entry name" value="GMC_OxRdtase_N"/>
</dbReference>